<evidence type="ECO:0000256" key="1">
    <source>
        <dbReference type="ARBA" id="ARBA00022679"/>
    </source>
</evidence>
<feature type="domain" description="N-acetyltransferase" evidence="2">
    <location>
        <begin position="1"/>
        <end position="136"/>
    </location>
</feature>
<evidence type="ECO:0000259" key="2">
    <source>
        <dbReference type="PROSITE" id="PS51186"/>
    </source>
</evidence>
<accession>A0A1I6BAS7</accession>
<dbReference type="EMBL" id="FOXX01000009">
    <property type="protein sequence ID" value="SFQ78045.1"/>
    <property type="molecule type" value="Genomic_DNA"/>
</dbReference>
<dbReference type="PANTHER" id="PTHR13947">
    <property type="entry name" value="GNAT FAMILY N-ACETYLTRANSFERASE"/>
    <property type="match status" value="1"/>
</dbReference>
<organism evidence="3 4">
    <name type="scientific">Priestia endophytica DSM 13796</name>
    <dbReference type="NCBI Taxonomy" id="1121089"/>
    <lineage>
        <taxon>Bacteria</taxon>
        <taxon>Bacillati</taxon>
        <taxon>Bacillota</taxon>
        <taxon>Bacilli</taxon>
        <taxon>Bacillales</taxon>
        <taxon>Bacillaceae</taxon>
        <taxon>Priestia</taxon>
    </lineage>
</organism>
<gene>
    <name evidence="3" type="ORF">SAMN02745910_03390</name>
</gene>
<dbReference type="RefSeq" id="WP_061805741.1">
    <property type="nucleotide sequence ID" value="NZ_FOXX01000009.1"/>
</dbReference>
<dbReference type="PROSITE" id="PS51186">
    <property type="entry name" value="GNAT"/>
    <property type="match status" value="1"/>
</dbReference>
<dbReference type="CDD" id="cd04301">
    <property type="entry name" value="NAT_SF"/>
    <property type="match status" value="1"/>
</dbReference>
<dbReference type="SUPFAM" id="SSF55729">
    <property type="entry name" value="Acyl-CoA N-acyltransferases (Nat)"/>
    <property type="match status" value="1"/>
</dbReference>
<keyword evidence="1" id="KW-0808">Transferase</keyword>
<dbReference type="InterPro" id="IPR050769">
    <property type="entry name" value="NAT_camello-type"/>
</dbReference>
<reference evidence="3 4" key="1">
    <citation type="submission" date="2016-10" db="EMBL/GenBank/DDBJ databases">
        <authorList>
            <person name="Varghese N."/>
            <person name="Submissions S."/>
        </authorList>
    </citation>
    <scope>NUCLEOTIDE SEQUENCE [LARGE SCALE GENOMIC DNA]</scope>
    <source>
        <strain evidence="3 4">DSM 13796</strain>
    </source>
</reference>
<keyword evidence="4" id="KW-1185">Reference proteome</keyword>
<dbReference type="InterPro" id="IPR016181">
    <property type="entry name" value="Acyl_CoA_acyltransferase"/>
</dbReference>
<dbReference type="Gene3D" id="3.40.630.30">
    <property type="match status" value="1"/>
</dbReference>
<evidence type="ECO:0000313" key="4">
    <source>
        <dbReference type="Proteomes" id="UP000182762"/>
    </source>
</evidence>
<name>A0A1I6BAS7_9BACI</name>
<sequence length="151" mass="17518">MIIRRLHREESPPFSLLLLADPSKEKVNEHLEKGICFVAEENKEIIGVYILEEKNKTSIELVNIAVKEHLHGKGIGKKLIQHVLQSIKEQGYETIEVGTGNSSIDQLAFYQKCGFRMTGIERNFFLKHYKEPLFENGIRCQDMVRLTFFLR</sequence>
<dbReference type="PANTHER" id="PTHR13947:SF37">
    <property type="entry name" value="LD18367P"/>
    <property type="match status" value="1"/>
</dbReference>
<comment type="caution">
    <text evidence="3">The sequence shown here is derived from an EMBL/GenBank/DDBJ whole genome shotgun (WGS) entry which is preliminary data.</text>
</comment>
<evidence type="ECO:0000313" key="3">
    <source>
        <dbReference type="EMBL" id="SFQ78045.1"/>
    </source>
</evidence>
<dbReference type="InterPro" id="IPR000182">
    <property type="entry name" value="GNAT_dom"/>
</dbReference>
<proteinExistence type="predicted"/>
<dbReference type="Pfam" id="PF00583">
    <property type="entry name" value="Acetyltransf_1"/>
    <property type="match status" value="1"/>
</dbReference>
<dbReference type="GeneID" id="93711995"/>
<protein>
    <submittedName>
        <fullName evidence="3">Acetyltransferase (GNAT) domain-containing protein</fullName>
    </submittedName>
</protein>
<dbReference type="Proteomes" id="UP000182762">
    <property type="component" value="Unassembled WGS sequence"/>
</dbReference>